<keyword evidence="5" id="KW-0572">Peptidoglycan-anchor</keyword>
<dbReference type="SUPFAM" id="SSF49478">
    <property type="entry name" value="Cna protein B-type domain"/>
    <property type="match status" value="1"/>
</dbReference>
<dbReference type="InterPro" id="IPR013552">
    <property type="entry name" value="Thioester_dom"/>
</dbReference>
<evidence type="ECO:0000313" key="11">
    <source>
        <dbReference type="Proteomes" id="UP000184128"/>
    </source>
</evidence>
<dbReference type="OrthoDB" id="2158979at2"/>
<evidence type="ECO:0000313" key="10">
    <source>
        <dbReference type="EMBL" id="SHE58343.1"/>
    </source>
</evidence>
<dbReference type="PANTHER" id="PTHR36108:SF13">
    <property type="entry name" value="COLOSSIN-B-RELATED"/>
    <property type="match status" value="1"/>
</dbReference>
<dbReference type="InterPro" id="IPR013783">
    <property type="entry name" value="Ig-like_fold"/>
</dbReference>
<feature type="chain" id="PRO_5012206068" evidence="8">
    <location>
        <begin position="33"/>
        <end position="897"/>
    </location>
</feature>
<evidence type="ECO:0000256" key="6">
    <source>
        <dbReference type="SAM" id="MobiDB-lite"/>
    </source>
</evidence>
<dbReference type="PROSITE" id="PS50847">
    <property type="entry name" value="GRAM_POS_ANCHORING"/>
    <property type="match status" value="1"/>
</dbReference>
<feature type="transmembrane region" description="Helical" evidence="7">
    <location>
        <begin position="865"/>
        <end position="887"/>
    </location>
</feature>
<dbReference type="Pfam" id="PF17802">
    <property type="entry name" value="SpaA"/>
    <property type="match status" value="4"/>
</dbReference>
<dbReference type="RefSeq" id="WP_073296545.1">
    <property type="nucleotide sequence ID" value="NZ_FQUF01000009.1"/>
</dbReference>
<evidence type="ECO:0000256" key="5">
    <source>
        <dbReference type="ARBA" id="ARBA00023088"/>
    </source>
</evidence>
<dbReference type="AlphaFoldDB" id="A0A1M4UP29"/>
<evidence type="ECO:0000259" key="9">
    <source>
        <dbReference type="PROSITE" id="PS50847"/>
    </source>
</evidence>
<dbReference type="Proteomes" id="UP000184128">
    <property type="component" value="Unassembled WGS sequence"/>
</dbReference>
<organism evidence="10 11">
    <name type="scientific">Atopostipes suicloacalis DSM 15692</name>
    <dbReference type="NCBI Taxonomy" id="1121025"/>
    <lineage>
        <taxon>Bacteria</taxon>
        <taxon>Bacillati</taxon>
        <taxon>Bacillota</taxon>
        <taxon>Bacilli</taxon>
        <taxon>Lactobacillales</taxon>
        <taxon>Carnobacteriaceae</taxon>
        <taxon>Atopostipes</taxon>
    </lineage>
</organism>
<keyword evidence="11" id="KW-1185">Reference proteome</keyword>
<keyword evidence="4 8" id="KW-0732">Signal</keyword>
<dbReference type="PANTHER" id="PTHR36108">
    <property type="entry name" value="COLOSSIN-B-RELATED"/>
    <property type="match status" value="1"/>
</dbReference>
<evidence type="ECO:0000256" key="7">
    <source>
        <dbReference type="SAM" id="Phobius"/>
    </source>
</evidence>
<feature type="signal peptide" evidence="8">
    <location>
        <begin position="1"/>
        <end position="32"/>
    </location>
</feature>
<evidence type="ECO:0000256" key="1">
    <source>
        <dbReference type="ARBA" id="ARBA00007257"/>
    </source>
</evidence>
<proteinExistence type="inferred from homology"/>
<feature type="domain" description="Gram-positive cocci surface proteins LPxTG" evidence="9">
    <location>
        <begin position="859"/>
        <end position="897"/>
    </location>
</feature>
<comment type="similarity">
    <text evidence="1">Belongs to the serine-aspartate repeat-containing protein (SDr) family.</text>
</comment>
<dbReference type="Gene3D" id="2.60.40.10">
    <property type="entry name" value="Immunoglobulins"/>
    <property type="match status" value="5"/>
</dbReference>
<dbReference type="Pfam" id="PF08341">
    <property type="entry name" value="TED"/>
    <property type="match status" value="1"/>
</dbReference>
<evidence type="ECO:0000256" key="4">
    <source>
        <dbReference type="ARBA" id="ARBA00022729"/>
    </source>
</evidence>
<dbReference type="Pfam" id="PF00746">
    <property type="entry name" value="Gram_pos_anchor"/>
    <property type="match status" value="1"/>
</dbReference>
<feature type="compositionally biased region" description="Low complexity" evidence="6">
    <location>
        <begin position="732"/>
        <end position="742"/>
    </location>
</feature>
<name>A0A1M4UP29_9LACT</name>
<keyword evidence="2" id="KW-0134">Cell wall</keyword>
<dbReference type="NCBIfam" id="TIGR01167">
    <property type="entry name" value="LPXTG_anchor"/>
    <property type="match status" value="1"/>
</dbReference>
<dbReference type="InterPro" id="IPR019931">
    <property type="entry name" value="LPXTG_anchor"/>
</dbReference>
<sequence>MTIKYKKHKLASYLALIVMMASFFFTPITALAATVNYTRIADYVSTWYLANPAGLHWTDDGVHMIKAEGEPAFCIEHGTILNGGSGFDPSELTIAEKDRLSLIAYYGYKTNPTSENYGITQNMIWESFGDQLLSTNLPNYQNRKNEILAKVNAHNTKPSFNNQTITLNVGDTITLNDTNGVLSKYGNLASNSANLQLNKSGNQLKLTATSSSKETGKLQYNIANANDVGTSFVFNKPNEQKVATFKLSNAGSFQLNIKVNLNGNVKLKKVDEDTGQPVPNTKMKFEFNGQSKEIVTDTNGLAQINDLKAGTKIKITEVTANNGFVNKGESKEITIEPNKTIEVVFGNKAQQGLLHLKKTGQKASSVTTKDSKYGKLHEITFDYVPLADVTFTIKAREDIKVGNYVHAKKGSVVATVQTDNNGELMNMPKLYLGKYEAIETAAPAGYLMNTTPLPFEFTYEGQNVELVSQSIEAKNDFQQLKITLHKNEEQIQEWKENKPIVEEIKANDKIFGLFTNQEFTMTDKTVLPADSLLGFGTVKDGELTFPTQQLMEGNYYIKELDAGENHDIDTSHHEFEFTAADHESEKVIDIYAAKENSEDKSVPLLNKLHFNQFLLKKVNEEATLKERSGYDFAFTGNGKGTIFTLENEEKEVIQTVTVDEQSLATFTNIPMGTFYLKEKQPASEQYALSPETYQIISTLKGIQAYDSKGTLLSEILNEEKQEENTHKQLTNETTPTEEPQTDQEPLLLLEIKNHLVKGIAELTKTDMSNGKELPDTGVRILDKDKKIIIEGKTDHQGRFSFENLPRGVYYFQEYEAPTGYQIDETPIKFEIQEDGEVVKCNMTNKMIPSKKETSVTGSLPQTGEVVSFAGIILGSLLLTGVAGYYLYNKKKKHHNDN</sequence>
<protein>
    <submittedName>
        <fullName evidence="10">LPXTG-motif cell wall anchor domain-containing protein</fullName>
    </submittedName>
</protein>
<accession>A0A1M4UP29</accession>
<feature type="region of interest" description="Disordered" evidence="6">
    <location>
        <begin position="720"/>
        <end position="742"/>
    </location>
</feature>
<dbReference type="STRING" id="1121025.SAMN02745249_00715"/>
<evidence type="ECO:0000256" key="3">
    <source>
        <dbReference type="ARBA" id="ARBA00022525"/>
    </source>
</evidence>
<keyword evidence="3" id="KW-0964">Secreted</keyword>
<evidence type="ECO:0000256" key="2">
    <source>
        <dbReference type="ARBA" id="ARBA00022512"/>
    </source>
</evidence>
<dbReference type="EMBL" id="FQUF01000009">
    <property type="protein sequence ID" value="SHE58343.1"/>
    <property type="molecule type" value="Genomic_DNA"/>
</dbReference>
<gene>
    <name evidence="10" type="ORF">SAMN02745249_00715</name>
</gene>
<reference evidence="10 11" key="1">
    <citation type="submission" date="2016-11" db="EMBL/GenBank/DDBJ databases">
        <authorList>
            <person name="Jaros S."/>
            <person name="Januszkiewicz K."/>
            <person name="Wedrychowicz H."/>
        </authorList>
    </citation>
    <scope>NUCLEOTIDE SEQUENCE [LARGE SCALE GENOMIC DNA]</scope>
    <source>
        <strain evidence="10 11">DSM 15692</strain>
    </source>
</reference>
<keyword evidence="7" id="KW-0812">Transmembrane</keyword>
<keyword evidence="7" id="KW-0472">Membrane</keyword>
<keyword evidence="7" id="KW-1133">Transmembrane helix</keyword>
<dbReference type="InterPro" id="IPR041033">
    <property type="entry name" value="SpaA_PFL_dom_1"/>
</dbReference>
<evidence type="ECO:0000256" key="8">
    <source>
        <dbReference type="SAM" id="SignalP"/>
    </source>
</evidence>